<proteinExistence type="predicted"/>
<feature type="region of interest" description="Disordered" evidence="1">
    <location>
        <begin position="1"/>
        <end position="21"/>
    </location>
</feature>
<name>A0ABY5YCW0_9DEIO</name>
<evidence type="ECO:0000256" key="1">
    <source>
        <dbReference type="SAM" id="MobiDB-lite"/>
    </source>
</evidence>
<protein>
    <submittedName>
        <fullName evidence="2">Uncharacterized protein</fullName>
    </submittedName>
</protein>
<dbReference type="RefSeq" id="WP_260559051.1">
    <property type="nucleotide sequence ID" value="NZ_BAABEC010000059.1"/>
</dbReference>
<reference evidence="2" key="1">
    <citation type="submission" date="2022-09" db="EMBL/GenBank/DDBJ databases">
        <title>genome sequence of Deinococcus rubellus.</title>
        <authorList>
            <person name="Srinivasan S."/>
        </authorList>
    </citation>
    <scope>NUCLEOTIDE SEQUENCE</scope>
    <source>
        <strain evidence="2">Ant6</strain>
    </source>
</reference>
<evidence type="ECO:0000313" key="3">
    <source>
        <dbReference type="Proteomes" id="UP001060261"/>
    </source>
</evidence>
<keyword evidence="3" id="KW-1185">Reference proteome</keyword>
<accession>A0ABY5YCW0</accession>
<evidence type="ECO:0000313" key="2">
    <source>
        <dbReference type="EMBL" id="UWX62756.1"/>
    </source>
</evidence>
<sequence>MSRNTAPDLADVTGYERPHASPHAAQAARYLLDDLKSRALVAESIDEAISRGYLTDLQWCETLDIFREGLPERLPLAEQKREWYLQRRARLQAGPQ</sequence>
<gene>
    <name evidence="2" type="ORF">N0D28_08215</name>
</gene>
<dbReference type="Proteomes" id="UP001060261">
    <property type="component" value="Chromosome"/>
</dbReference>
<dbReference type="EMBL" id="CP104213">
    <property type="protein sequence ID" value="UWX62756.1"/>
    <property type="molecule type" value="Genomic_DNA"/>
</dbReference>
<organism evidence="2 3">
    <name type="scientific">Deinococcus rubellus</name>
    <dbReference type="NCBI Taxonomy" id="1889240"/>
    <lineage>
        <taxon>Bacteria</taxon>
        <taxon>Thermotogati</taxon>
        <taxon>Deinococcota</taxon>
        <taxon>Deinococci</taxon>
        <taxon>Deinococcales</taxon>
        <taxon>Deinococcaceae</taxon>
        <taxon>Deinococcus</taxon>
    </lineage>
</organism>